<protein>
    <submittedName>
        <fullName evidence="1">Uncharacterized protein</fullName>
    </submittedName>
</protein>
<sequence>MRLRFWTSYRKGLSKTRAKSTDAGTQTTPQLIPGATQMEPSITCSTMQTKPQFTHRATQTDLADVDAITTDRRVGLILPHDDKVQDSSDDSPPKYTRLNFPLSNHVELDWPALSEEAKRLNVVPIYYKLALTYHGGANSWEVANEIEKGCQEMSRVAALTCGGPLLGPQVICHPCSTAIQDALAKATRAVRQLSNSATEDCANKLFVISAEVAGGWRLASRRDIMTLFQKGSRAR</sequence>
<evidence type="ECO:0000313" key="2">
    <source>
        <dbReference type="Proteomes" id="UP000319257"/>
    </source>
</evidence>
<evidence type="ECO:0000313" key="1">
    <source>
        <dbReference type="EMBL" id="TPX17072.1"/>
    </source>
</evidence>
<dbReference type="GeneID" id="41979732"/>
<dbReference type="Proteomes" id="UP000319257">
    <property type="component" value="Unassembled WGS sequence"/>
</dbReference>
<dbReference type="EMBL" id="SKBQ01000150">
    <property type="protein sequence ID" value="TPX17072.1"/>
    <property type="molecule type" value="Genomic_DNA"/>
</dbReference>
<gene>
    <name evidence="1" type="ORF">E0L32_012285</name>
</gene>
<dbReference type="InParanoid" id="A0A507B488"/>
<name>A0A507B488_9PEZI</name>
<accession>A0A507B488</accession>
<dbReference type="AlphaFoldDB" id="A0A507B488"/>
<proteinExistence type="predicted"/>
<reference evidence="1 2" key="1">
    <citation type="submission" date="2019-06" db="EMBL/GenBank/DDBJ databases">
        <title>Draft genome sequence of the filamentous fungus Phialemoniopsis curvata isolated from diesel fuel.</title>
        <authorList>
            <person name="Varaljay V.A."/>
            <person name="Lyon W.J."/>
            <person name="Crouch A.L."/>
            <person name="Drake C.E."/>
            <person name="Hollomon J.M."/>
            <person name="Nadeau L.J."/>
            <person name="Nunn H.S."/>
            <person name="Stevenson B.S."/>
            <person name="Bojanowski C.L."/>
            <person name="Crookes-Goodson W.J."/>
        </authorList>
    </citation>
    <scope>NUCLEOTIDE SEQUENCE [LARGE SCALE GENOMIC DNA]</scope>
    <source>
        <strain evidence="1 2">D216</strain>
    </source>
</reference>
<keyword evidence="2" id="KW-1185">Reference proteome</keyword>
<comment type="caution">
    <text evidence="1">The sequence shown here is derived from an EMBL/GenBank/DDBJ whole genome shotgun (WGS) entry which is preliminary data.</text>
</comment>
<organism evidence="1 2">
    <name type="scientific">Thyridium curvatum</name>
    <dbReference type="NCBI Taxonomy" id="1093900"/>
    <lineage>
        <taxon>Eukaryota</taxon>
        <taxon>Fungi</taxon>
        <taxon>Dikarya</taxon>
        <taxon>Ascomycota</taxon>
        <taxon>Pezizomycotina</taxon>
        <taxon>Sordariomycetes</taxon>
        <taxon>Sordariomycetidae</taxon>
        <taxon>Thyridiales</taxon>
        <taxon>Thyridiaceae</taxon>
        <taxon>Thyridium</taxon>
    </lineage>
</organism>
<dbReference type="RefSeq" id="XP_030998783.1">
    <property type="nucleotide sequence ID" value="XM_031135109.1"/>
</dbReference>